<accession>A0A158NA14</accession>
<dbReference type="OrthoDB" id="8183954at2759"/>
<reference evidence="2" key="2">
    <citation type="submission" date="2016-04" db="UniProtKB">
        <authorList>
            <consortium name="EnsemblMetazoa"/>
        </authorList>
    </citation>
    <scope>IDENTIFICATION</scope>
</reference>
<dbReference type="SUPFAM" id="SSF100910">
    <property type="entry name" value="Chemosensory protein Csp2"/>
    <property type="match status" value="1"/>
</dbReference>
<dbReference type="Proteomes" id="UP000005205">
    <property type="component" value="Unassembled WGS sequence"/>
</dbReference>
<name>A0A158NA14_ATTCE</name>
<dbReference type="KEGG" id="acep:105617427"/>
<dbReference type="EMBL" id="ADTU01009934">
    <property type="status" value="NOT_ANNOTATED_CDS"/>
    <property type="molecule type" value="Genomic_DNA"/>
</dbReference>
<feature type="chain" id="PRO_5007628928" evidence="1">
    <location>
        <begin position="20"/>
        <end position="128"/>
    </location>
</feature>
<proteinExistence type="predicted"/>
<evidence type="ECO:0000313" key="3">
    <source>
        <dbReference type="Proteomes" id="UP000005205"/>
    </source>
</evidence>
<feature type="signal peptide" evidence="1">
    <location>
        <begin position="1"/>
        <end position="19"/>
    </location>
</feature>
<dbReference type="InParanoid" id="A0A158NA14"/>
<dbReference type="PANTHER" id="PTHR11257:SF13">
    <property type="entry name" value="GEO07322P1"/>
    <property type="match status" value="1"/>
</dbReference>
<keyword evidence="1" id="KW-0732">Signal</keyword>
<dbReference type="AlphaFoldDB" id="A0A158NA14"/>
<organism evidence="2 3">
    <name type="scientific">Atta cephalotes</name>
    <name type="common">Leafcutter ant</name>
    <dbReference type="NCBI Taxonomy" id="12957"/>
    <lineage>
        <taxon>Eukaryota</taxon>
        <taxon>Metazoa</taxon>
        <taxon>Ecdysozoa</taxon>
        <taxon>Arthropoda</taxon>
        <taxon>Hexapoda</taxon>
        <taxon>Insecta</taxon>
        <taxon>Pterygota</taxon>
        <taxon>Neoptera</taxon>
        <taxon>Endopterygota</taxon>
        <taxon>Hymenoptera</taxon>
        <taxon>Apocrita</taxon>
        <taxon>Aculeata</taxon>
        <taxon>Formicoidea</taxon>
        <taxon>Formicidae</taxon>
        <taxon>Myrmicinae</taxon>
        <taxon>Atta</taxon>
    </lineage>
</organism>
<dbReference type="EnsemblMetazoa" id="XM_012198982.1">
    <property type="protein sequence ID" value="XP_012054372.1"/>
    <property type="gene ID" value="LOC105617427"/>
</dbReference>
<evidence type="ECO:0000256" key="1">
    <source>
        <dbReference type="SAM" id="SignalP"/>
    </source>
</evidence>
<protein>
    <submittedName>
        <fullName evidence="2">Uncharacterized protein</fullName>
    </submittedName>
</protein>
<evidence type="ECO:0000313" key="2">
    <source>
        <dbReference type="EnsemblMetazoa" id="XP_012054372.1"/>
    </source>
</evidence>
<dbReference type="Pfam" id="PF03392">
    <property type="entry name" value="OS-D"/>
    <property type="match status" value="1"/>
</dbReference>
<dbReference type="InterPro" id="IPR005055">
    <property type="entry name" value="A10/PebIII"/>
</dbReference>
<keyword evidence="3" id="KW-1185">Reference proteome</keyword>
<reference evidence="3" key="1">
    <citation type="journal article" date="2011" name="PLoS Genet.">
        <title>The genome sequence of the leaf-cutter ant Atta cephalotes reveals insights into its obligate symbiotic lifestyle.</title>
        <authorList>
            <person name="Suen G."/>
            <person name="Teiling C."/>
            <person name="Li L."/>
            <person name="Holt C."/>
            <person name="Abouheif E."/>
            <person name="Bornberg-Bauer E."/>
            <person name="Bouffard P."/>
            <person name="Caldera E.J."/>
            <person name="Cash E."/>
            <person name="Cavanaugh A."/>
            <person name="Denas O."/>
            <person name="Elhaik E."/>
            <person name="Fave M.J."/>
            <person name="Gadau J."/>
            <person name="Gibson J.D."/>
            <person name="Graur D."/>
            <person name="Grubbs K.J."/>
            <person name="Hagen D.E."/>
            <person name="Harkins T.T."/>
            <person name="Helmkampf M."/>
            <person name="Hu H."/>
            <person name="Johnson B.R."/>
            <person name="Kim J."/>
            <person name="Marsh S.E."/>
            <person name="Moeller J.A."/>
            <person name="Munoz-Torres M.C."/>
            <person name="Murphy M.C."/>
            <person name="Naughton M.C."/>
            <person name="Nigam S."/>
            <person name="Overson R."/>
            <person name="Rajakumar R."/>
            <person name="Reese J.T."/>
            <person name="Scott J.J."/>
            <person name="Smith C.R."/>
            <person name="Tao S."/>
            <person name="Tsutsui N.D."/>
            <person name="Viljakainen L."/>
            <person name="Wissler L."/>
            <person name="Yandell M.D."/>
            <person name="Zimmer F."/>
            <person name="Taylor J."/>
            <person name="Slater S.C."/>
            <person name="Clifton S.W."/>
            <person name="Warren W.C."/>
            <person name="Elsik C.G."/>
            <person name="Smith C.D."/>
            <person name="Weinstock G.M."/>
            <person name="Gerardo N.M."/>
            <person name="Currie C.R."/>
        </authorList>
    </citation>
    <scope>NUCLEOTIDE SEQUENCE [LARGE SCALE GENOMIC DNA]</scope>
</reference>
<dbReference type="PANTHER" id="PTHR11257">
    <property type="entry name" value="CHEMOSENSORY PROTEIN-RELATED"/>
    <property type="match status" value="1"/>
</dbReference>
<gene>
    <name evidence="2" type="primary">105617427</name>
</gene>
<sequence>MRFTFVLLCSIVFSGLVSGKEYYSDTYDNIDVDAIINSDRLLNQYVNCFLDKGSCTADGRSFKNILPDMILTSCEKCTEKQKYTARKIINYMKEHKPNIWAEFVEMYDPDKERIASLEQFLIEDQMKD</sequence>
<dbReference type="InterPro" id="IPR036682">
    <property type="entry name" value="OS_D_A10/PebIII_sf"/>
</dbReference>
<dbReference type="Gene3D" id="1.10.2080.10">
    <property type="entry name" value="Insect odorant-binding protein A10/Ejaculatory bulb-specific protein 3"/>
    <property type="match status" value="1"/>
</dbReference>